<dbReference type="InterPro" id="IPR020011">
    <property type="entry name" value="FimV_C"/>
</dbReference>
<comment type="caution">
    <text evidence="5">The sequence shown here is derived from an EMBL/GenBank/DDBJ whole genome shotgun (WGS) entry which is preliminary data.</text>
</comment>
<feature type="signal peptide" evidence="4">
    <location>
        <begin position="1"/>
        <end position="25"/>
    </location>
</feature>
<keyword evidence="4" id="KW-0732">Signal</keyword>
<proteinExistence type="predicted"/>
<dbReference type="InterPro" id="IPR038440">
    <property type="entry name" value="FimV_C_sf"/>
</dbReference>
<dbReference type="PROSITE" id="PS51257">
    <property type="entry name" value="PROKAR_LIPOPROTEIN"/>
    <property type="match status" value="1"/>
</dbReference>
<name>A0A1E5E096_9VIBR</name>
<keyword evidence="3" id="KW-0472">Membrane</keyword>
<organism evidence="5 6">
    <name type="scientific">Vibrio rumoiensis 1S-45</name>
    <dbReference type="NCBI Taxonomy" id="1188252"/>
    <lineage>
        <taxon>Bacteria</taxon>
        <taxon>Pseudomonadati</taxon>
        <taxon>Pseudomonadota</taxon>
        <taxon>Gammaproteobacteria</taxon>
        <taxon>Vibrionales</taxon>
        <taxon>Vibrionaceae</taxon>
        <taxon>Vibrio</taxon>
    </lineage>
</organism>
<keyword evidence="1" id="KW-0175">Coiled coil</keyword>
<feature type="region of interest" description="Disordered" evidence="2">
    <location>
        <begin position="368"/>
        <end position="409"/>
    </location>
</feature>
<evidence type="ECO:0000256" key="1">
    <source>
        <dbReference type="SAM" id="Coils"/>
    </source>
</evidence>
<evidence type="ECO:0000313" key="6">
    <source>
        <dbReference type="Proteomes" id="UP000094070"/>
    </source>
</evidence>
<evidence type="ECO:0000313" key="5">
    <source>
        <dbReference type="EMBL" id="OEF23697.1"/>
    </source>
</evidence>
<evidence type="ECO:0008006" key="7">
    <source>
        <dbReference type="Google" id="ProtNLM"/>
    </source>
</evidence>
<reference evidence="5 6" key="1">
    <citation type="journal article" date="2012" name="Science">
        <title>Ecological populations of bacteria act as socially cohesive units of antibiotic production and resistance.</title>
        <authorList>
            <person name="Cordero O.X."/>
            <person name="Wildschutte H."/>
            <person name="Kirkup B."/>
            <person name="Proehl S."/>
            <person name="Ngo L."/>
            <person name="Hussain F."/>
            <person name="Le Roux F."/>
            <person name="Mincer T."/>
            <person name="Polz M.F."/>
        </authorList>
    </citation>
    <scope>NUCLEOTIDE SEQUENCE [LARGE SCALE GENOMIC DNA]</scope>
    <source>
        <strain evidence="5 6">1S-45</strain>
    </source>
</reference>
<feature type="coiled-coil region" evidence="1">
    <location>
        <begin position="270"/>
        <end position="318"/>
    </location>
</feature>
<feature type="region of interest" description="Disordered" evidence="2">
    <location>
        <begin position="210"/>
        <end position="257"/>
    </location>
</feature>
<dbReference type="AlphaFoldDB" id="A0A1E5E096"/>
<gene>
    <name evidence="5" type="ORF">A1QC_11360</name>
</gene>
<dbReference type="eggNOG" id="COG3170">
    <property type="taxonomic scope" value="Bacteria"/>
</dbReference>
<evidence type="ECO:0000256" key="2">
    <source>
        <dbReference type="SAM" id="MobiDB-lite"/>
    </source>
</evidence>
<feature type="compositionally biased region" description="Polar residues" evidence="2">
    <location>
        <begin position="368"/>
        <end position="377"/>
    </location>
</feature>
<keyword evidence="3" id="KW-1133">Transmembrane helix</keyword>
<evidence type="ECO:0000256" key="3">
    <source>
        <dbReference type="SAM" id="Phobius"/>
    </source>
</evidence>
<dbReference type="Proteomes" id="UP000094070">
    <property type="component" value="Unassembled WGS sequence"/>
</dbReference>
<dbReference type="RefSeq" id="WP_017025815.1">
    <property type="nucleotide sequence ID" value="NZ_AJYK02000086.1"/>
</dbReference>
<feature type="region of interest" description="Disordered" evidence="2">
    <location>
        <begin position="155"/>
        <end position="187"/>
    </location>
</feature>
<dbReference type="NCBIfam" id="TIGR03504">
    <property type="entry name" value="FimV_Cterm"/>
    <property type="match status" value="1"/>
</dbReference>
<feature type="chain" id="PRO_5009174553" description="LysM domain-containing protein" evidence="4">
    <location>
        <begin position="26"/>
        <end position="575"/>
    </location>
</feature>
<dbReference type="STRING" id="1188252.A1QC_11360"/>
<dbReference type="Gene3D" id="1.20.58.2200">
    <property type="match status" value="1"/>
</dbReference>
<dbReference type="InterPro" id="IPR020012">
    <property type="entry name" value="LysM_FimV"/>
</dbReference>
<keyword evidence="3" id="KW-0812">Transmembrane</keyword>
<accession>A0A1E5E096</accession>
<feature type="compositionally biased region" description="Low complexity" evidence="2">
    <location>
        <begin position="223"/>
        <end position="244"/>
    </location>
</feature>
<dbReference type="OrthoDB" id="5298707at2"/>
<dbReference type="EMBL" id="AJYK02000086">
    <property type="protein sequence ID" value="OEF23697.1"/>
    <property type="molecule type" value="Genomic_DNA"/>
</dbReference>
<feature type="transmembrane region" description="Helical" evidence="3">
    <location>
        <begin position="340"/>
        <end position="360"/>
    </location>
</feature>
<keyword evidence="6" id="KW-1185">Reference proteome</keyword>
<evidence type="ECO:0000256" key="4">
    <source>
        <dbReference type="SAM" id="SignalP"/>
    </source>
</evidence>
<sequence>MRRTFKHFITPVTLLMLTQMSVACADDSDASYTKSVVQSHITNTESSDHATSLAASDSISLNQTHKIAETYGPTGENETLWSIAKEYRPSKSVSIPQVVLATYKLNDKAFEDHNIHGLISGSMLRLPTVSFIKESTTQEANLVLEQDLQRVIPSQVDLSVSPPPPATLEDYEPKSPQEIPPAESTEPAVIDEQETLPSVLENENVDSDAASLSQETQVDIQKQPQPAQDAVQQDAVQQDAQEPVSVTPTQEQALKEAPEVVQEAASVLEKDNEQIELNKVEEMNTRLTVELGKIQQQLDELKNTLSNDELTRSKETQERPATFNIDSPQAFLTIANQQPWLWIILLLPVLLLLLIIKMVFFRQSNLPPEPEQLTSAAKEQEPTLIPVVPTLGNDNNSPETETETETEITQYSDDDLPVYSEDEARLDAQQEPESFEIESTSSVNDIPEIHEFEEALVVATPPIADEQSTQSLDVNTDTQFHAIDDILELSNVESVSGIDKDPDLDVGLNEFPDVLSDVKVLDVDIDAEMNGNLDLAKVFIEMDDLSSAKKLINEVLKKGDERLQSEARKLLQLIP</sequence>
<protein>
    <recommendedName>
        <fullName evidence="7">LysM domain-containing protein</fullName>
    </recommendedName>
</protein>
<dbReference type="NCBIfam" id="TIGR03505">
    <property type="entry name" value="FimV_core"/>
    <property type="match status" value="1"/>
</dbReference>
<feature type="compositionally biased region" description="Acidic residues" evidence="2">
    <location>
        <begin position="400"/>
        <end position="409"/>
    </location>
</feature>
<feature type="compositionally biased region" description="Polar residues" evidence="2">
    <location>
        <begin position="210"/>
        <end position="222"/>
    </location>
</feature>